<dbReference type="EMBL" id="JBGOGF010000011">
    <property type="protein sequence ID" value="MFA1773248.1"/>
    <property type="molecule type" value="Genomic_DNA"/>
</dbReference>
<evidence type="ECO:0000313" key="4">
    <source>
        <dbReference type="Proteomes" id="UP001570846"/>
    </source>
</evidence>
<reference evidence="1 3" key="2">
    <citation type="submission" date="2019-09" db="EMBL/GenBank/DDBJ databases">
        <title>A bacterium isolated from glacier soil.</title>
        <authorList>
            <person name="Liu Q."/>
        </authorList>
    </citation>
    <scope>NUCLEOTIDE SEQUENCE [LARGE SCALE GENOMIC DNA]</scope>
    <source>
        <strain evidence="1 3">MDT1-10-3</strain>
    </source>
</reference>
<protein>
    <recommendedName>
        <fullName evidence="5">STAS domain-containing protein</fullName>
    </recommendedName>
</protein>
<keyword evidence="4" id="KW-1185">Reference proteome</keyword>
<dbReference type="AlphaFoldDB" id="A0A5M8Q775"/>
<dbReference type="RefSeq" id="WP_149100441.1">
    <property type="nucleotide sequence ID" value="NZ_BMMG01000008.1"/>
</dbReference>
<sequence length="114" mass="13446">MQKIITEKIGDKVIILLQEDLDASDHRLTRRLQSPRQTNQEFLVWVDCAHLECVRAYGVCHFINQLLLLKRTQNNIILLNLDDHQRQLLRLLQVEPLFRVVPDFEQAYQLVQAS</sequence>
<dbReference type="EMBL" id="VKKZ01000025">
    <property type="protein sequence ID" value="KAA6430784.1"/>
    <property type="molecule type" value="Genomic_DNA"/>
</dbReference>
<evidence type="ECO:0000313" key="1">
    <source>
        <dbReference type="EMBL" id="KAA6430784.1"/>
    </source>
</evidence>
<name>A0A5M8Q775_9BACT</name>
<reference evidence="2 4" key="3">
    <citation type="submission" date="2024-08" db="EMBL/GenBank/DDBJ databases">
        <authorList>
            <person name="Wei W."/>
        </authorList>
    </citation>
    <scope>NUCLEOTIDE SEQUENCE [LARGE SCALE GENOMIC DNA]</scope>
    <source>
        <strain evidence="2 4">XU2</strain>
    </source>
</reference>
<evidence type="ECO:0000313" key="2">
    <source>
        <dbReference type="EMBL" id="MFA1773248.1"/>
    </source>
</evidence>
<evidence type="ECO:0000313" key="3">
    <source>
        <dbReference type="Proteomes" id="UP000323866"/>
    </source>
</evidence>
<comment type="caution">
    <text evidence="1">The sequence shown here is derived from an EMBL/GenBank/DDBJ whole genome shotgun (WGS) entry which is preliminary data.</text>
</comment>
<evidence type="ECO:0008006" key="5">
    <source>
        <dbReference type="Google" id="ProtNLM"/>
    </source>
</evidence>
<accession>A0A5M8Q775</accession>
<dbReference type="SUPFAM" id="SSF52091">
    <property type="entry name" value="SpoIIaa-like"/>
    <property type="match status" value="1"/>
</dbReference>
<gene>
    <name evidence="2" type="ORF">ACD591_18245</name>
    <name evidence="1" type="ORF">FOE74_20165</name>
</gene>
<dbReference type="Proteomes" id="UP000323866">
    <property type="component" value="Unassembled WGS sequence"/>
</dbReference>
<dbReference type="Proteomes" id="UP001570846">
    <property type="component" value="Unassembled WGS sequence"/>
</dbReference>
<reference evidence="1 3" key="1">
    <citation type="submission" date="2019-07" db="EMBL/GenBank/DDBJ databases">
        <authorList>
            <person name="Qu J.-H."/>
        </authorList>
    </citation>
    <scope>NUCLEOTIDE SEQUENCE [LARGE SCALE GENOMIC DNA]</scope>
    <source>
        <strain evidence="1 3">MDT1-10-3</strain>
    </source>
</reference>
<organism evidence="1 3">
    <name type="scientific">Rufibacter glacialis</name>
    <dbReference type="NCBI Taxonomy" id="1259555"/>
    <lineage>
        <taxon>Bacteria</taxon>
        <taxon>Pseudomonadati</taxon>
        <taxon>Bacteroidota</taxon>
        <taxon>Cytophagia</taxon>
        <taxon>Cytophagales</taxon>
        <taxon>Hymenobacteraceae</taxon>
        <taxon>Rufibacter</taxon>
    </lineage>
</organism>
<dbReference type="InterPro" id="IPR036513">
    <property type="entry name" value="STAS_dom_sf"/>
</dbReference>
<proteinExistence type="predicted"/>
<dbReference type="OrthoDB" id="894187at2"/>
<dbReference type="Gene3D" id="3.30.750.24">
    <property type="entry name" value="STAS domain"/>
    <property type="match status" value="1"/>
</dbReference>